<dbReference type="Proteomes" id="UP000799302">
    <property type="component" value="Unassembled WGS sequence"/>
</dbReference>
<keyword evidence="3" id="KW-1185">Reference proteome</keyword>
<organism evidence="2 3">
    <name type="scientific">Microthyrium microscopicum</name>
    <dbReference type="NCBI Taxonomy" id="703497"/>
    <lineage>
        <taxon>Eukaryota</taxon>
        <taxon>Fungi</taxon>
        <taxon>Dikarya</taxon>
        <taxon>Ascomycota</taxon>
        <taxon>Pezizomycotina</taxon>
        <taxon>Dothideomycetes</taxon>
        <taxon>Dothideomycetes incertae sedis</taxon>
        <taxon>Microthyriales</taxon>
        <taxon>Microthyriaceae</taxon>
        <taxon>Microthyrium</taxon>
    </lineage>
</organism>
<protein>
    <recommendedName>
        <fullName evidence="4">Secreted protein</fullName>
    </recommendedName>
</protein>
<evidence type="ECO:0008006" key="4">
    <source>
        <dbReference type="Google" id="ProtNLM"/>
    </source>
</evidence>
<gene>
    <name evidence="2" type="ORF">BT63DRAFT_451684</name>
</gene>
<sequence>MRLISFTAVLAITSPSTGFFFLVPCPLLCWTDPTHYVFYGVLCQRRQPPPAIVCPPGCPAGEKTTAVKEVPGPVTTVYTVNPTKAAAAATRCSNYKGKIPKPTPLFDKDGVWQCCIGESGDDSIGCA</sequence>
<feature type="chain" id="PRO_5025390025" description="Secreted protein" evidence="1">
    <location>
        <begin position="19"/>
        <end position="127"/>
    </location>
</feature>
<dbReference type="EMBL" id="MU004231">
    <property type="protein sequence ID" value="KAF2673627.1"/>
    <property type="molecule type" value="Genomic_DNA"/>
</dbReference>
<dbReference type="OrthoDB" id="3440019at2759"/>
<reference evidence="2" key="1">
    <citation type="journal article" date="2020" name="Stud. Mycol.">
        <title>101 Dothideomycetes genomes: a test case for predicting lifestyles and emergence of pathogens.</title>
        <authorList>
            <person name="Haridas S."/>
            <person name="Albert R."/>
            <person name="Binder M."/>
            <person name="Bloem J."/>
            <person name="Labutti K."/>
            <person name="Salamov A."/>
            <person name="Andreopoulos B."/>
            <person name="Baker S."/>
            <person name="Barry K."/>
            <person name="Bills G."/>
            <person name="Bluhm B."/>
            <person name="Cannon C."/>
            <person name="Castanera R."/>
            <person name="Culley D."/>
            <person name="Daum C."/>
            <person name="Ezra D."/>
            <person name="Gonzalez J."/>
            <person name="Henrissat B."/>
            <person name="Kuo A."/>
            <person name="Liang C."/>
            <person name="Lipzen A."/>
            <person name="Lutzoni F."/>
            <person name="Magnuson J."/>
            <person name="Mondo S."/>
            <person name="Nolan M."/>
            <person name="Ohm R."/>
            <person name="Pangilinan J."/>
            <person name="Park H.-J."/>
            <person name="Ramirez L."/>
            <person name="Alfaro M."/>
            <person name="Sun H."/>
            <person name="Tritt A."/>
            <person name="Yoshinaga Y."/>
            <person name="Zwiers L.-H."/>
            <person name="Turgeon B."/>
            <person name="Goodwin S."/>
            <person name="Spatafora J."/>
            <person name="Crous P."/>
            <person name="Grigoriev I."/>
        </authorList>
    </citation>
    <scope>NUCLEOTIDE SEQUENCE</scope>
    <source>
        <strain evidence="2">CBS 115976</strain>
    </source>
</reference>
<accession>A0A6A6UQG2</accession>
<evidence type="ECO:0000313" key="3">
    <source>
        <dbReference type="Proteomes" id="UP000799302"/>
    </source>
</evidence>
<proteinExistence type="predicted"/>
<evidence type="ECO:0000313" key="2">
    <source>
        <dbReference type="EMBL" id="KAF2673627.1"/>
    </source>
</evidence>
<evidence type="ECO:0000256" key="1">
    <source>
        <dbReference type="SAM" id="SignalP"/>
    </source>
</evidence>
<dbReference type="AlphaFoldDB" id="A0A6A6UQG2"/>
<name>A0A6A6UQG2_9PEZI</name>
<feature type="signal peptide" evidence="1">
    <location>
        <begin position="1"/>
        <end position="18"/>
    </location>
</feature>
<keyword evidence="1" id="KW-0732">Signal</keyword>